<dbReference type="EMBL" id="AP005908">
    <property type="protein sequence ID" value="BAC84665.1"/>
    <property type="molecule type" value="Genomic_DNA"/>
</dbReference>
<evidence type="ECO:0000313" key="2">
    <source>
        <dbReference type="EMBL" id="BAC84665.1"/>
    </source>
</evidence>
<name>Q0D5A9_ORYSJ</name>
<dbReference type="KEGG" id="dosa:Os07g0571300"/>
<feature type="compositionally biased region" description="Basic and acidic residues" evidence="1">
    <location>
        <begin position="1"/>
        <end position="27"/>
    </location>
</feature>
<reference evidence="3" key="8">
    <citation type="submission" date="2012-08" db="EMBL/GenBank/DDBJ databases">
        <title>The Second Rice Annotation Project Meeting (RAP2).</title>
        <authorList>
            <consortium name="The Rice Annotation Project (RAP)"/>
        </authorList>
    </citation>
    <scope>NUCLEOTIDE SEQUENCE</scope>
</reference>
<dbReference type="OMA" id="WVSANCK"/>
<organism evidence="3 4">
    <name type="scientific">Oryza sativa subsp. japonica</name>
    <name type="common">Rice</name>
    <dbReference type="NCBI Taxonomy" id="39947"/>
    <lineage>
        <taxon>Eukaryota</taxon>
        <taxon>Viridiplantae</taxon>
        <taxon>Streptophyta</taxon>
        <taxon>Embryophyta</taxon>
        <taxon>Tracheophyta</taxon>
        <taxon>Spermatophyta</taxon>
        <taxon>Magnoliopsida</taxon>
        <taxon>Liliopsida</taxon>
        <taxon>Poales</taxon>
        <taxon>Poaceae</taxon>
        <taxon>BOP clade</taxon>
        <taxon>Oryzoideae</taxon>
        <taxon>Oryzeae</taxon>
        <taxon>Oryzinae</taxon>
        <taxon>Oryza</taxon>
        <taxon>Oryza sativa</taxon>
    </lineage>
</organism>
<reference evidence="2" key="1">
    <citation type="submission" date="2002-11" db="EMBL/GenBank/DDBJ databases">
        <title>Oryza sativa nipponbare(GA3) genomic DNA, chromosome 7, BAC clone:OJ1121_A05.</title>
        <authorList>
            <person name="Sasaki T."/>
            <person name="Matsumoto T."/>
            <person name="Katayose Y."/>
        </authorList>
    </citation>
    <scope>NUCLEOTIDE SEQUENCE</scope>
</reference>
<reference evidence="3 4" key="2">
    <citation type="journal article" date="2005" name="Nature">
        <title>The map-based sequence of the rice genome.</title>
        <authorList>
            <consortium name="International rice genome sequencing project (IRGSP)"/>
            <person name="Matsumoto T."/>
            <person name="Wu J."/>
            <person name="Kanamori H."/>
            <person name="Katayose Y."/>
            <person name="Fujisawa M."/>
            <person name="Namiki N."/>
            <person name="Mizuno H."/>
            <person name="Yamamoto K."/>
            <person name="Antonio B.A."/>
            <person name="Baba T."/>
            <person name="Sakata K."/>
            <person name="Nagamura Y."/>
            <person name="Aoki H."/>
            <person name="Arikawa K."/>
            <person name="Arita K."/>
            <person name="Bito T."/>
            <person name="Chiden Y."/>
            <person name="Fujitsuka N."/>
            <person name="Fukunaka R."/>
            <person name="Hamada M."/>
            <person name="Harada C."/>
            <person name="Hayashi A."/>
            <person name="Hijishita S."/>
            <person name="Honda M."/>
            <person name="Hosokawa S."/>
            <person name="Ichikawa Y."/>
            <person name="Idonuma A."/>
            <person name="Iijima M."/>
            <person name="Ikeda M."/>
            <person name="Ikeno M."/>
            <person name="Ito K."/>
            <person name="Ito S."/>
            <person name="Ito T."/>
            <person name="Ito Y."/>
            <person name="Ito Y."/>
            <person name="Iwabuchi A."/>
            <person name="Kamiya K."/>
            <person name="Karasawa W."/>
            <person name="Kurita K."/>
            <person name="Katagiri S."/>
            <person name="Kikuta A."/>
            <person name="Kobayashi H."/>
            <person name="Kobayashi N."/>
            <person name="Machita K."/>
            <person name="Maehara T."/>
            <person name="Masukawa M."/>
            <person name="Mizubayashi T."/>
            <person name="Mukai Y."/>
            <person name="Nagasaki H."/>
            <person name="Nagata Y."/>
            <person name="Naito S."/>
            <person name="Nakashima M."/>
            <person name="Nakama Y."/>
            <person name="Nakamichi Y."/>
            <person name="Nakamura M."/>
            <person name="Meguro A."/>
            <person name="Negishi M."/>
            <person name="Ohta I."/>
            <person name="Ohta T."/>
            <person name="Okamoto M."/>
            <person name="Ono N."/>
            <person name="Saji S."/>
            <person name="Sakaguchi M."/>
            <person name="Sakai K."/>
            <person name="Shibata M."/>
            <person name="Shimokawa T."/>
            <person name="Song J."/>
            <person name="Takazaki Y."/>
            <person name="Terasawa K."/>
            <person name="Tsugane M."/>
            <person name="Tsuji K."/>
            <person name="Ueda S."/>
            <person name="Waki K."/>
            <person name="Yamagata H."/>
            <person name="Yamamoto M."/>
            <person name="Yamamoto S."/>
            <person name="Yamane H."/>
            <person name="Yoshiki S."/>
            <person name="Yoshihara R."/>
            <person name="Yukawa K."/>
            <person name="Zhong H."/>
            <person name="Yano M."/>
            <person name="Yuan Q."/>
            <person name="Ouyang S."/>
            <person name="Liu J."/>
            <person name="Jones K.M."/>
            <person name="Gansberger K."/>
            <person name="Moffat K."/>
            <person name="Hill J."/>
            <person name="Bera J."/>
            <person name="Fadrosh D."/>
            <person name="Jin S."/>
            <person name="Johri S."/>
            <person name="Kim M."/>
            <person name="Overton L."/>
            <person name="Reardon M."/>
            <person name="Tsitrin T."/>
            <person name="Vuong H."/>
            <person name="Weaver B."/>
            <person name="Ciecko A."/>
            <person name="Tallon L."/>
            <person name="Jackson J."/>
            <person name="Pai G."/>
            <person name="Aken S.V."/>
            <person name="Utterback T."/>
            <person name="Reidmuller S."/>
            <person name="Feldblyum T."/>
            <person name="Hsiao J."/>
            <person name="Zismann V."/>
            <person name="Iobst S."/>
            <person name="de Vazeille A.R."/>
            <person name="Buell C.R."/>
            <person name="Ying K."/>
            <person name="Li Y."/>
            <person name="Lu T."/>
            <person name="Huang Y."/>
            <person name="Zhao Q."/>
            <person name="Feng Q."/>
            <person name="Zhang L."/>
            <person name="Zhu J."/>
            <person name="Weng Q."/>
            <person name="Mu J."/>
            <person name="Lu Y."/>
            <person name="Fan D."/>
            <person name="Liu Y."/>
            <person name="Guan J."/>
            <person name="Zhang Y."/>
            <person name="Yu S."/>
            <person name="Liu X."/>
            <person name="Zhang Y."/>
            <person name="Hong G."/>
            <person name="Han B."/>
            <person name="Choisne N."/>
            <person name="Demange N."/>
            <person name="Orjeda G."/>
            <person name="Samain S."/>
            <person name="Cattolico L."/>
            <person name="Pelletier E."/>
            <person name="Couloux A."/>
            <person name="Segurens B."/>
            <person name="Wincker P."/>
            <person name="D'Hont A."/>
            <person name="Scarpelli C."/>
            <person name="Weissenbach J."/>
            <person name="Salanoubat M."/>
            <person name="Quetier F."/>
            <person name="Yu Y."/>
            <person name="Kim H.R."/>
            <person name="Rambo T."/>
            <person name="Currie J."/>
            <person name="Collura K."/>
            <person name="Luo M."/>
            <person name="Yang T."/>
            <person name="Ammiraju J.S.S."/>
            <person name="Engler F."/>
            <person name="Soderlund C."/>
            <person name="Wing R.A."/>
            <person name="Palmer L.E."/>
            <person name="de la Bastide M."/>
            <person name="Spiegel L."/>
            <person name="Nascimento L."/>
            <person name="Zutavern T."/>
            <person name="O'Shaughnessy A."/>
            <person name="Dike S."/>
            <person name="Dedhia N."/>
            <person name="Preston R."/>
            <person name="Balija V."/>
            <person name="McCombie W.R."/>
            <person name="Chow T."/>
            <person name="Chen H."/>
            <person name="Chung M."/>
            <person name="Chen C."/>
            <person name="Shaw J."/>
            <person name="Wu H."/>
            <person name="Hsiao K."/>
            <person name="Chao Y."/>
            <person name="Chu M."/>
            <person name="Cheng C."/>
            <person name="Hour A."/>
            <person name="Lee P."/>
            <person name="Lin S."/>
            <person name="Lin Y."/>
            <person name="Liou J."/>
            <person name="Liu S."/>
            <person name="Hsing Y."/>
            <person name="Raghuvanshi S."/>
            <person name="Mohanty A."/>
            <person name="Bharti A.K."/>
            <person name="Gaur A."/>
            <person name="Gupta V."/>
            <person name="Kumar D."/>
            <person name="Ravi V."/>
            <person name="Vij S."/>
            <person name="Kapur A."/>
            <person name="Khurana P."/>
            <person name="Khurana P."/>
            <person name="Khurana J.P."/>
            <person name="Tyagi A.K."/>
            <person name="Gaikwad K."/>
            <person name="Singh A."/>
            <person name="Dalal V."/>
            <person name="Srivastava S."/>
            <person name="Dixit A."/>
            <person name="Pal A.K."/>
            <person name="Ghazi I.A."/>
            <person name="Yadav M."/>
            <person name="Pandit A."/>
            <person name="Bhargava A."/>
            <person name="Sureshbabu K."/>
            <person name="Batra K."/>
            <person name="Sharma T.R."/>
            <person name="Mohapatra T."/>
            <person name="Singh N.K."/>
            <person name="Messing J."/>
            <person name="Nelson A.B."/>
            <person name="Fuks G."/>
            <person name="Kavchok S."/>
            <person name="Keizer G."/>
            <person name="Linton E."/>
            <person name="Llaca V."/>
            <person name="Song R."/>
            <person name="Tanyolac B."/>
            <person name="Young S."/>
            <person name="Ho-Il K."/>
            <person name="Hahn J.H."/>
            <person name="Sangsakoo G."/>
            <person name="Vanavichit A."/>
            <person name="de Mattos Luiz.A.T."/>
            <person name="Zimmer P.D."/>
            <person name="Malone G."/>
            <person name="Dellagostin O."/>
            <person name="de Oliveira A.C."/>
            <person name="Bevan M."/>
            <person name="Bancroft I."/>
            <person name="Minx P."/>
            <person name="Cordum H."/>
            <person name="Wilson R."/>
            <person name="Cheng Z."/>
            <person name="Jin W."/>
            <person name="Jiang J."/>
            <person name="Leong S.A."/>
            <person name="Iwama H."/>
            <person name="Gojobori T."/>
            <person name="Itoh T."/>
            <person name="Niimura Y."/>
            <person name="Fujii Y."/>
            <person name="Habara T."/>
            <person name="Sakai H."/>
            <person name="Sato Y."/>
            <person name="Wilson G."/>
            <person name="Kumar K."/>
            <person name="McCouch S."/>
            <person name="Juretic N."/>
            <person name="Hoen D."/>
            <person name="Wright S."/>
            <person name="Bruskiewich R."/>
            <person name="Bureau T."/>
            <person name="Miyao A."/>
            <person name="Hirochika H."/>
            <person name="Nishikawa T."/>
            <person name="Kadowaki K."/>
            <person name="Sugiura M."/>
            <person name="Burr B."/>
            <person name="Sasaki T."/>
        </authorList>
    </citation>
    <scope>NUCLEOTIDE SEQUENCE [LARGE SCALE GENOMIC DNA]</scope>
    <source>
        <strain evidence="4">cv. Nipponbare</strain>
    </source>
</reference>
<evidence type="ECO:0000313" key="4">
    <source>
        <dbReference type="Proteomes" id="UP000000763"/>
    </source>
</evidence>
<dbReference type="AlphaFoldDB" id="Q0D5A9"/>
<reference evidence="3" key="3">
    <citation type="journal article" date="2006" name="Nucleic Acids Res.">
        <title>The Rice Annotation Project Database (RAP-DB): hub for Oryza sativa ssp. japonica genome information.</title>
        <authorList>
            <person name="Ohyanagi H."/>
            <person name="Tanaka T."/>
            <person name="Sakai H."/>
            <person name="Shigemoto Y."/>
            <person name="Yamaguchi K."/>
            <person name="Habara T."/>
            <person name="Fujii Y."/>
            <person name="Antonio B.A."/>
            <person name="Nagamura Y."/>
            <person name="Imanishi T."/>
            <person name="Ikeo K."/>
            <person name="Itoh T."/>
            <person name="Gojobori T."/>
            <person name="Sasaki T."/>
        </authorList>
    </citation>
    <scope>NUCLEOTIDE SEQUENCE</scope>
</reference>
<dbReference type="Proteomes" id="UP000000763">
    <property type="component" value="Chromosome 7"/>
</dbReference>
<evidence type="ECO:0000256" key="1">
    <source>
        <dbReference type="SAM" id="MobiDB-lite"/>
    </source>
</evidence>
<evidence type="ECO:0000313" key="3">
    <source>
        <dbReference type="EMBL" id="BAF21964.1"/>
    </source>
</evidence>
<dbReference type="Gramene" id="Os07t0571300-01">
    <property type="protein sequence ID" value="Os07t0571300-01"/>
    <property type="gene ID" value="Os07g0571300"/>
</dbReference>
<reference evidence="3" key="4">
    <citation type="journal article" date="2007" name="Genome Res.">
        <title>Curated Genome Annotation of Oryza sativa ssp. japonica and Comparative Genome Analysis with Arabidopsis thaliana.</title>
        <authorList>
            <consortium name="The Rice Annotation Project (RAP)"/>
            <person name="Itoh T."/>
            <person name="Tanaka T."/>
            <person name="Barrero R.A."/>
            <person name="Yamasaki C."/>
            <person name="Fujii Y."/>
            <person name="Hilton P.B."/>
            <person name="Antonio B.A."/>
            <person name="Aono H."/>
            <person name="Apweiler R."/>
            <person name="Bruskiewich R."/>
            <person name="Bureau T."/>
            <person name="Burr F."/>
            <person name="Costa de Oliveira A."/>
            <person name="Fuks G."/>
            <person name="Habara T."/>
            <person name="Haberer G."/>
            <person name="Han B."/>
            <person name="Harada E."/>
            <person name="Hiraki A.T."/>
            <person name="Hirochika H."/>
            <person name="Hoen D."/>
            <person name="Hokari H."/>
            <person name="Hosokawa S."/>
            <person name="Hsing Y."/>
            <person name="Ikawa H."/>
            <person name="Ikeo K."/>
            <person name="Imanishi T."/>
            <person name="Ito Y."/>
            <person name="Jaiswal P."/>
            <person name="Kanno M."/>
            <person name="Kawahara Y."/>
            <person name="Kawamura T."/>
            <person name="Kawashima H."/>
            <person name="Khurana J.P."/>
            <person name="Kikuchi S."/>
            <person name="Komatsu S."/>
            <person name="Koyanagi K.O."/>
            <person name="Kubooka H."/>
            <person name="Lieberherr D."/>
            <person name="Lin Y.C."/>
            <person name="Lonsdale D."/>
            <person name="Matsumoto T."/>
            <person name="Matsuya A."/>
            <person name="McCombie W.R."/>
            <person name="Messing J."/>
            <person name="Miyao A."/>
            <person name="Mulder N."/>
            <person name="Nagamura Y."/>
            <person name="Nam J."/>
            <person name="Namiki N."/>
            <person name="Numa H."/>
            <person name="Nurimoto S."/>
            <person name="O'donovan C."/>
            <person name="Ohyanagi H."/>
            <person name="Okido T."/>
            <person name="Oota S."/>
            <person name="Osato N."/>
            <person name="Palmer L.E."/>
            <person name="Quetier F."/>
            <person name="Raghuvanshi S."/>
            <person name="Saichi N."/>
            <person name="Sakai H."/>
            <person name="Sakai Y."/>
            <person name="Sakata K."/>
            <person name="Sakurai T."/>
            <person name="Sato F."/>
            <person name="Sato Y."/>
            <person name="Schoof H."/>
            <person name="Seki M."/>
            <person name="Shibata M."/>
            <person name="Shimizu Y."/>
            <person name="Shinozaki K."/>
            <person name="Shinso Y."/>
            <person name="Singh N.K."/>
            <person name="Smith-White B."/>
            <person name="Takeda J."/>
            <person name="Tanino M."/>
            <person name="Tatusova T."/>
            <person name="Thongjuea S."/>
            <person name="Todokoro F."/>
            <person name="Tsugane M."/>
            <person name="Tyagi A.K."/>
            <person name="Vanavichit A."/>
            <person name="Wang A."/>
            <person name="Wing R.A."/>
            <person name="Yamaguchi K."/>
            <person name="Yamamoto M."/>
            <person name="Yamamoto N."/>
            <person name="Yu Y."/>
            <person name="Zhang H."/>
            <person name="Zhao Q."/>
            <person name="Higo K."/>
            <person name="Burr B."/>
            <person name="Gojobori T."/>
            <person name="Sasaki T."/>
        </authorList>
    </citation>
    <scope>NUCLEOTIDE SEQUENCE</scope>
</reference>
<proteinExistence type="predicted"/>
<accession>Q0D5A9</accession>
<reference evidence="3" key="5">
    <citation type="journal article" date="2008" name="Nucleic Acids Res.">
        <title>The Rice Annotation Project Database (RAP-DB): 2008 update.</title>
        <authorList>
            <consortium name="The Rice Annotation Project (RAP)"/>
            <person name="Tanaka T."/>
            <person name="Antonio B.A."/>
            <person name="Kikuchi S."/>
            <person name="Matsumoto T."/>
            <person name="Nagamura Y."/>
            <person name="Numa H."/>
            <person name="Sakai H."/>
            <person name="Wu J."/>
            <person name="Itoh T."/>
            <person name="Sasaki T."/>
            <person name="Aono R."/>
            <person name="Fujii Y."/>
            <person name="Habara T."/>
            <person name="Harada E."/>
            <person name="Kanno M."/>
            <person name="Kawahara Y."/>
            <person name="Kawashima H."/>
            <person name="Kubooka H."/>
            <person name="Matsuya A."/>
            <person name="Nakaoka H."/>
            <person name="Saichi N."/>
            <person name="Sanbonmatsu R."/>
            <person name="Sato Y."/>
            <person name="Shinso Y."/>
            <person name="Suzuki M."/>
            <person name="Takeda J."/>
            <person name="Tanino M."/>
            <person name="Todokoro F."/>
            <person name="Yamaguchi K."/>
            <person name="Yamamoto N."/>
            <person name="Yamasaki C."/>
            <person name="Imanishi T."/>
            <person name="Okido T."/>
            <person name="Tada M."/>
            <person name="Ikeo K."/>
            <person name="Tateno Y."/>
            <person name="Gojobori T."/>
            <person name="Lin Y.C."/>
            <person name="Wei F.J."/>
            <person name="Hsing Y.I."/>
            <person name="Zhao Q."/>
            <person name="Han B."/>
            <person name="Kramer M.R."/>
            <person name="McCombie R.W."/>
            <person name="Lonsdale D."/>
            <person name="O'Donovan C.C."/>
            <person name="Whitfield E.J."/>
            <person name="Apweiler R."/>
            <person name="Koyanagi K.O."/>
            <person name="Khurana J.P."/>
            <person name="Raghuvanshi S."/>
            <person name="Singh N.K."/>
            <person name="Tyagi A.K."/>
            <person name="Haberer G."/>
            <person name="Fujisawa M."/>
            <person name="Hosokawa S."/>
            <person name="Ito Y."/>
            <person name="Ikawa H."/>
            <person name="Shibata M."/>
            <person name="Yamamoto M."/>
            <person name="Bruskiewich R.M."/>
            <person name="Hoen D.R."/>
            <person name="Bureau TE."/>
            <person name="Namiki N."/>
            <person name="Ohyanagi H."/>
            <person name="Sakai Y."/>
            <person name="Nobushima S."/>
            <person name="Sakata K."/>
            <person name="Barrero R.A."/>
            <person name="Sato Y."/>
            <person name="Souvorov A."/>
            <person name="Smith-White B."/>
            <person name="Tatusova T."/>
            <person name="An S."/>
            <person name="An G."/>
            <person name="OOta S."/>
            <person name="Fuks G."/>
            <person name="Messing J."/>
            <person name="Christie K.R."/>
            <person name="Lieberherr D."/>
            <person name="Kim H."/>
            <person name="Zuccolo A."/>
            <person name="Wing R.A."/>
            <person name="Nobuta K."/>
            <person name="Green P.J."/>
            <person name="Lu C."/>
            <person name="Meyers BC."/>
            <person name="Chaparro C."/>
            <person name="Piegu B."/>
            <person name="Panaud O."/>
            <person name="Echeverria M."/>
        </authorList>
    </citation>
    <scope>NUCLEOTIDE SEQUENCE</scope>
</reference>
<reference evidence="4" key="6">
    <citation type="journal article" date="2008" name="Nucleic Acids Res.">
        <title>The rice annotation project database (RAP-DB): 2008 update.</title>
        <authorList>
            <consortium name="The rice annotation project (RAP)"/>
        </authorList>
    </citation>
    <scope>GENOME REANNOTATION</scope>
    <source>
        <strain evidence="4">cv. Nipponbare</strain>
    </source>
</reference>
<reference evidence="3" key="7">
    <citation type="submission" date="2012-08" db="EMBL/GenBank/DDBJ databases">
        <title>Oryza sativa nipponbare(GA3) genomic DNA, chromosome 7.</title>
        <authorList>
            <consortium name="IRGSP(International Rice Genome Sequencing Project)"/>
        </authorList>
    </citation>
    <scope>NUCLEOTIDE SEQUENCE</scope>
</reference>
<sequence>MRSIDRSIREAARGGDAVAPRRGEVRHHFGPPASGERPAAGDGRHGGLAFPPARIEAKAKLDRRDTRRLEMRTRRRPCRSAIWPPLLTWVSANCKREAGGGTDFEVRAGSNASAKGCASFLLFILLGVLQS</sequence>
<feature type="region of interest" description="Disordered" evidence="1">
    <location>
        <begin position="1"/>
        <end position="57"/>
    </location>
</feature>
<protein>
    <submittedName>
        <fullName evidence="3">Os07g0571300 protein</fullName>
    </submittedName>
</protein>
<gene>
    <name evidence="3" type="ordered locus">Os07g0571300</name>
    <name evidence="2" type="ORF">OJ1121_A05.13</name>
</gene>
<dbReference type="EMBL" id="AP008213">
    <property type="protein sequence ID" value="BAF21964.1"/>
    <property type="molecule type" value="Genomic_DNA"/>
</dbReference>